<name>A0ABS8XNB1_9BURK</name>
<dbReference type="Proteomes" id="UP001200741">
    <property type="component" value="Unassembled WGS sequence"/>
</dbReference>
<reference evidence="2 3" key="1">
    <citation type="submission" date="2021-12" db="EMBL/GenBank/DDBJ databases">
        <title>Genome seq of P8.</title>
        <authorList>
            <person name="Seo T."/>
        </authorList>
    </citation>
    <scope>NUCLEOTIDE SEQUENCE [LARGE SCALE GENOMIC DNA]</scope>
    <source>
        <strain evidence="2 3">P8</strain>
    </source>
</reference>
<proteinExistence type="predicted"/>
<feature type="transmembrane region" description="Helical" evidence="1">
    <location>
        <begin position="121"/>
        <end position="140"/>
    </location>
</feature>
<evidence type="ECO:0000313" key="2">
    <source>
        <dbReference type="EMBL" id="MCE4554254.1"/>
    </source>
</evidence>
<evidence type="ECO:0000256" key="1">
    <source>
        <dbReference type="SAM" id="Phobius"/>
    </source>
</evidence>
<feature type="transmembrane region" description="Helical" evidence="1">
    <location>
        <begin position="12"/>
        <end position="32"/>
    </location>
</feature>
<gene>
    <name evidence="2" type="ORF">LXT13_07310</name>
</gene>
<feature type="transmembrane region" description="Helical" evidence="1">
    <location>
        <begin position="44"/>
        <end position="65"/>
    </location>
</feature>
<protein>
    <submittedName>
        <fullName evidence="2">Uncharacterized protein</fullName>
    </submittedName>
</protein>
<feature type="transmembrane region" description="Helical" evidence="1">
    <location>
        <begin position="85"/>
        <end position="106"/>
    </location>
</feature>
<keyword evidence="1" id="KW-0812">Transmembrane</keyword>
<accession>A0ABS8XNB1</accession>
<organism evidence="2 3">
    <name type="scientific">Pelomonas cellulosilytica</name>
    <dbReference type="NCBI Taxonomy" id="2906762"/>
    <lineage>
        <taxon>Bacteria</taxon>
        <taxon>Pseudomonadati</taxon>
        <taxon>Pseudomonadota</taxon>
        <taxon>Betaproteobacteria</taxon>
        <taxon>Burkholderiales</taxon>
        <taxon>Sphaerotilaceae</taxon>
        <taxon>Roseateles</taxon>
    </lineage>
</organism>
<dbReference type="EMBL" id="JAJTWU010000002">
    <property type="protein sequence ID" value="MCE4554254.1"/>
    <property type="molecule type" value="Genomic_DNA"/>
</dbReference>
<keyword evidence="1" id="KW-1133">Transmembrane helix</keyword>
<evidence type="ECO:0000313" key="3">
    <source>
        <dbReference type="Proteomes" id="UP001200741"/>
    </source>
</evidence>
<dbReference type="RefSeq" id="WP_233371160.1">
    <property type="nucleotide sequence ID" value="NZ_JAJTWU010000002.1"/>
</dbReference>
<keyword evidence="1" id="KW-0472">Membrane</keyword>
<sequence length="156" mass="16786">MPVQYSQAKKRLGILWFSVSGCLTVIFAFMTIGKGGFQSHSTEAWGWFIQSLLPSLGLMVGVLIADGQAQNNAQRLQVTSDVSMLYGIAMGCSCVYLLLVTAVLFWEAPVGERLAALQQSTVFLGPLQGLLATLLGFFFVRSKPPGPARRQGTSGP</sequence>
<comment type="caution">
    <text evidence="2">The sequence shown here is derived from an EMBL/GenBank/DDBJ whole genome shotgun (WGS) entry which is preliminary data.</text>
</comment>
<keyword evidence="3" id="KW-1185">Reference proteome</keyword>